<dbReference type="PROSITE" id="PS50195">
    <property type="entry name" value="PX"/>
    <property type="match status" value="1"/>
</dbReference>
<dbReference type="InterPro" id="IPR003114">
    <property type="entry name" value="Phox_assoc"/>
</dbReference>
<dbReference type="AlphaFoldDB" id="A0A7H9HVR1"/>
<keyword evidence="2" id="KW-0472">Membrane</keyword>
<dbReference type="InterPro" id="IPR001683">
    <property type="entry name" value="PX_dom"/>
</dbReference>
<comment type="similarity">
    <text evidence="1">Belongs to the sorting nexin family.</text>
</comment>
<accession>A0A7H9HVR1</accession>
<dbReference type="EMBL" id="CP059273">
    <property type="protein sequence ID" value="QLQ81818.1"/>
    <property type="molecule type" value="Genomic_DNA"/>
</dbReference>
<dbReference type="GO" id="GO:0035091">
    <property type="term" value="F:phosphatidylinositol binding"/>
    <property type="evidence" value="ECO:0007669"/>
    <property type="project" value="InterPro"/>
</dbReference>
<feature type="domain" description="PX" evidence="4">
    <location>
        <begin position="749"/>
        <end position="873"/>
    </location>
</feature>
<dbReference type="OrthoDB" id="120967at2759"/>
<dbReference type="InterPro" id="IPR036305">
    <property type="entry name" value="RGS_sf"/>
</dbReference>
<keyword evidence="2" id="KW-0812">Transmembrane</keyword>
<keyword evidence="2" id="KW-1133">Transmembrane helix</keyword>
<dbReference type="Pfam" id="PF02194">
    <property type="entry name" value="PXA"/>
    <property type="match status" value="1"/>
</dbReference>
<sequence>MVKNGCRNLFYGVALGLVVCSGTYRVSGITILVGIVGFMVMLVWIAISVSFPEVEYRRVTRRVKCSNVRRTYGSNWENSEFARNHGDIAREVDEISGLVVQSYVSTWFQHIDAAGKSGFEETVKNTIHGSVAKLSLLLEQMDGTGLLVLKLMPLVTKHFEAFRLARRAGNTELELAVEYNKLHKLHHCLSLRPSSLTRDVEVYLTAKMEKMLPFLIDEKELSSTFVFVLLRDILGMCILNPLVTKLSSADFWNLAMISISDKVLEEQDQVSQVRKFLSRELEVQNSEANINTVNHVEQELNPGITGKQFELYLRQISQLNSVENLQKERLSIIAKLLRLRNDASTLNSSDYGKRLLLSLNLLQTRLSSVDSRGTTKKHYAYVVNLTDAMKIADQFDGFLKSVKLTDVLQEPKCTIYFEKFLTVELYKRGLCYLNFWKVIESMRNPLEDALAGIIVTNSLREIVQLRETASQFFQNEQLEFMRMLDPGLVTNILLFVKDTGNDTSRTFPLARRSILLLQSEAQRVLEDDFFQSFKDSNIFLDMMASADFTGTESYARIVAKSQSRELLAGPKAKDRLTAVRVFTNPEVENAIEDILNSSSKRDRGYLQVQQHDEMRGKPLEINDIRIYEDTLFKDEDEDNEGLSLRKRSATEDGIDHPELAENKSINGSLQKFADLKDEIARLTVSVDKIEKQLELLNHFILKAELTNNQKQLKLLRKSQLALIRDMENKELLKQQLTICQNANSLYKKTKVAIKSYFVDNNDNDGRAVVYYLISVEHINNGQVAMWTVPRRFNEFYSLHNYMKTRYKSLLKNITHREQFPKKVPLFLSLQTRNILRRERKIKLERYIRELLKIPEICQDDLLRKFLTDSSAFSESSIITSVKSKEAKENSSAEESIRSSTSENTGIRKNNSSWVSIPLDVNDENDDEFSFFDDEQSSIESNDIQTSEHDRTYVKAICDMFISVFLMNQTNTGWLRGRAIVTILQQLMGSAIEKYIVDTMTKLTSESQICGFLTLLKDKLQERNLRRNDTSKPERLPAEIERTRAKSKLMLKCLFIEVCGKVVGLKNAQEAAGLLHDMAQNSYLTTSLILQILDVIFEELLLCSKDHGTSPVETRNSH</sequence>
<evidence type="ECO:0000256" key="1">
    <source>
        <dbReference type="ARBA" id="ARBA00010883"/>
    </source>
</evidence>
<feature type="transmembrane region" description="Helical" evidence="2">
    <location>
        <begin position="32"/>
        <end position="52"/>
    </location>
</feature>
<dbReference type="PROSITE" id="PS51207">
    <property type="entry name" value="PXA"/>
    <property type="match status" value="1"/>
</dbReference>
<dbReference type="PROSITE" id="PS50132">
    <property type="entry name" value="RGS"/>
    <property type="match status" value="1"/>
</dbReference>
<dbReference type="Gene3D" id="3.30.1520.10">
    <property type="entry name" value="Phox-like domain"/>
    <property type="match status" value="1"/>
</dbReference>
<evidence type="ECO:0000259" key="3">
    <source>
        <dbReference type="PROSITE" id="PS50132"/>
    </source>
</evidence>
<evidence type="ECO:0000313" key="7">
    <source>
        <dbReference type="Proteomes" id="UP000510647"/>
    </source>
</evidence>
<dbReference type="PANTHER" id="PTHR22775">
    <property type="entry name" value="SORTING NEXIN"/>
    <property type="match status" value="1"/>
</dbReference>
<feature type="domain" description="PXA" evidence="5">
    <location>
        <begin position="85"/>
        <end position="264"/>
    </location>
</feature>
<dbReference type="SUPFAM" id="SSF64268">
    <property type="entry name" value="PX domain"/>
    <property type="match status" value="1"/>
</dbReference>
<dbReference type="PANTHER" id="PTHR22775:SF3">
    <property type="entry name" value="SORTING NEXIN-13"/>
    <property type="match status" value="1"/>
</dbReference>
<dbReference type="SMART" id="SM00312">
    <property type="entry name" value="PX"/>
    <property type="match status" value="1"/>
</dbReference>
<dbReference type="Proteomes" id="UP000510647">
    <property type="component" value="Chromosome 7"/>
</dbReference>
<dbReference type="SUPFAM" id="SSF48097">
    <property type="entry name" value="Regulator of G-protein signaling, RGS"/>
    <property type="match status" value="1"/>
</dbReference>
<evidence type="ECO:0000259" key="4">
    <source>
        <dbReference type="PROSITE" id="PS50195"/>
    </source>
</evidence>
<evidence type="ECO:0008006" key="8">
    <source>
        <dbReference type="Google" id="ProtNLM"/>
    </source>
</evidence>
<dbReference type="InterPro" id="IPR016137">
    <property type="entry name" value="RGS"/>
</dbReference>
<dbReference type="InterPro" id="IPR036871">
    <property type="entry name" value="PX_dom_sf"/>
</dbReference>
<evidence type="ECO:0000256" key="2">
    <source>
        <dbReference type="SAM" id="Phobius"/>
    </source>
</evidence>
<organism evidence="6 7">
    <name type="scientific">Torulaspora globosa</name>
    <dbReference type="NCBI Taxonomy" id="48254"/>
    <lineage>
        <taxon>Eukaryota</taxon>
        <taxon>Fungi</taxon>
        <taxon>Dikarya</taxon>
        <taxon>Ascomycota</taxon>
        <taxon>Saccharomycotina</taxon>
        <taxon>Saccharomycetes</taxon>
        <taxon>Saccharomycetales</taxon>
        <taxon>Saccharomycetaceae</taxon>
        <taxon>Torulaspora</taxon>
    </lineage>
</organism>
<dbReference type="Pfam" id="PF00787">
    <property type="entry name" value="PX"/>
    <property type="match status" value="1"/>
</dbReference>
<proteinExistence type="inferred from homology"/>
<gene>
    <name evidence="6" type="ORF">HG537_0G00720</name>
</gene>
<name>A0A7H9HVR1_9SACH</name>
<evidence type="ECO:0000259" key="5">
    <source>
        <dbReference type="PROSITE" id="PS51207"/>
    </source>
</evidence>
<dbReference type="SMART" id="SM00313">
    <property type="entry name" value="PXA"/>
    <property type="match status" value="1"/>
</dbReference>
<feature type="domain" description="RGS" evidence="3">
    <location>
        <begin position="403"/>
        <end position="543"/>
    </location>
</feature>
<evidence type="ECO:0000313" key="6">
    <source>
        <dbReference type="EMBL" id="QLQ81818.1"/>
    </source>
</evidence>
<dbReference type="Pfam" id="PF08628">
    <property type="entry name" value="Nexin_C"/>
    <property type="match status" value="1"/>
</dbReference>
<reference evidence="6 7" key="1">
    <citation type="submission" date="2020-06" db="EMBL/GenBank/DDBJ databases">
        <title>The yeast mating-type switching endonuclease HO is a domesticated member of an unorthodox homing genetic element family.</title>
        <authorList>
            <person name="Coughlan A.Y."/>
            <person name="Lombardi L."/>
            <person name="Braun-Galleani S."/>
            <person name="Martos A.R."/>
            <person name="Galeote V."/>
            <person name="Bigey F."/>
            <person name="Dequin S."/>
            <person name="Byrne K.P."/>
            <person name="Wolfe K.H."/>
        </authorList>
    </citation>
    <scope>NUCLEOTIDE SEQUENCE [LARGE SCALE GENOMIC DNA]</scope>
    <source>
        <strain evidence="6 7">CBS2947</strain>
    </source>
</reference>
<dbReference type="InterPro" id="IPR013937">
    <property type="entry name" value="Sorting_nexin_C"/>
</dbReference>
<protein>
    <recommendedName>
        <fullName evidence="8">PXA domain-containing protein</fullName>
    </recommendedName>
</protein>
<keyword evidence="7" id="KW-1185">Reference proteome</keyword>